<dbReference type="RefSeq" id="WP_163920489.1">
    <property type="nucleotide sequence ID" value="NZ_AP022593.1"/>
</dbReference>
<dbReference type="EMBL" id="AP022593">
    <property type="protein sequence ID" value="BBY50802.1"/>
    <property type="molecule type" value="Genomic_DNA"/>
</dbReference>
<accession>A0A7I7S1M8</accession>
<reference evidence="3 4" key="1">
    <citation type="journal article" date="2019" name="Emerg. Microbes Infect.">
        <title>Comprehensive subspecies identification of 175 nontuberculous mycobacteria species based on 7547 genomic profiles.</title>
        <authorList>
            <person name="Matsumoto Y."/>
            <person name="Kinjo T."/>
            <person name="Motooka D."/>
            <person name="Nabeya D."/>
            <person name="Jung N."/>
            <person name="Uechi K."/>
            <person name="Horii T."/>
            <person name="Iida T."/>
            <person name="Fujita J."/>
            <person name="Nakamura S."/>
        </authorList>
    </citation>
    <scope>NUCLEOTIDE SEQUENCE [LARGE SCALE GENOMIC DNA]</scope>
    <source>
        <strain evidence="3 4">JCM 18538</strain>
    </source>
</reference>
<keyword evidence="4" id="KW-1185">Reference proteome</keyword>
<feature type="signal peptide" evidence="2">
    <location>
        <begin position="1"/>
        <end position="27"/>
    </location>
</feature>
<keyword evidence="1" id="KW-0812">Transmembrane</keyword>
<name>A0A7I7S1M8_9MYCO</name>
<keyword evidence="2" id="KW-0732">Signal</keyword>
<feature type="transmembrane region" description="Helical" evidence="1">
    <location>
        <begin position="37"/>
        <end position="57"/>
    </location>
</feature>
<evidence type="ECO:0000313" key="4">
    <source>
        <dbReference type="Proteomes" id="UP000467428"/>
    </source>
</evidence>
<dbReference type="KEGG" id="marz:MARA_42700"/>
<sequence>MNWQDARRSSGRRACALLAASSAVLHALSLGHASNPAMAIVMTGMIAACLFCAHDLWTRGTSRAWVLVATMNVAMIALHMPTASHRHGDVTSGPAPALPAALAVATVIAVVEVIVAVAVLAHRSRGTARRLGAA</sequence>
<feature type="transmembrane region" description="Helical" evidence="1">
    <location>
        <begin position="100"/>
        <end position="121"/>
    </location>
</feature>
<geneLocation type="plasmid" evidence="4">
    <name>pjcm18538 dna</name>
</geneLocation>
<evidence type="ECO:0000313" key="3">
    <source>
        <dbReference type="EMBL" id="BBY50802.1"/>
    </source>
</evidence>
<evidence type="ECO:0000256" key="1">
    <source>
        <dbReference type="SAM" id="Phobius"/>
    </source>
</evidence>
<keyword evidence="1" id="KW-0472">Membrane</keyword>
<dbReference type="Proteomes" id="UP000467428">
    <property type="component" value="Chromosome"/>
</dbReference>
<organism evidence="3 4">
    <name type="scientific">Mycolicibacterium arabiense</name>
    <dbReference type="NCBI Taxonomy" id="1286181"/>
    <lineage>
        <taxon>Bacteria</taxon>
        <taxon>Bacillati</taxon>
        <taxon>Actinomycetota</taxon>
        <taxon>Actinomycetes</taxon>
        <taxon>Mycobacteriales</taxon>
        <taxon>Mycobacteriaceae</taxon>
        <taxon>Mycolicibacterium</taxon>
    </lineage>
</organism>
<evidence type="ECO:0000256" key="2">
    <source>
        <dbReference type="SAM" id="SignalP"/>
    </source>
</evidence>
<protein>
    <submittedName>
        <fullName evidence="3">Uncharacterized protein</fullName>
    </submittedName>
</protein>
<proteinExistence type="predicted"/>
<gene>
    <name evidence="3" type="ORF">MARA_42700</name>
</gene>
<dbReference type="AlphaFoldDB" id="A0A7I7S1M8"/>
<feature type="transmembrane region" description="Helical" evidence="1">
    <location>
        <begin position="64"/>
        <end position="80"/>
    </location>
</feature>
<feature type="chain" id="PRO_5039697403" evidence="2">
    <location>
        <begin position="28"/>
        <end position="134"/>
    </location>
</feature>
<keyword evidence="1" id="KW-1133">Transmembrane helix</keyword>